<dbReference type="Pfam" id="PF04012">
    <property type="entry name" value="PspA_IM30"/>
    <property type="match status" value="1"/>
</dbReference>
<protein>
    <submittedName>
        <fullName evidence="2">Phage shock protein A</fullName>
    </submittedName>
</protein>
<dbReference type="InterPro" id="IPR007157">
    <property type="entry name" value="PspA_VIPP1"/>
</dbReference>
<reference evidence="2 3" key="1">
    <citation type="submission" date="2020-08" db="EMBL/GenBank/DDBJ databases">
        <title>Genomic Encyclopedia of Type Strains, Phase IV (KMG-V): Genome sequencing to study the core and pangenomes of soil and plant-associated prokaryotes.</title>
        <authorList>
            <person name="Whitman W."/>
        </authorList>
    </citation>
    <scope>NUCLEOTIDE SEQUENCE [LARGE SCALE GENOMIC DNA]</scope>
    <source>
        <strain evidence="2 3">X5P3</strain>
    </source>
</reference>
<comment type="caution">
    <text evidence="2">The sequence shown here is derived from an EMBL/GenBank/DDBJ whole genome shotgun (WGS) entry which is preliminary data.</text>
</comment>
<gene>
    <name evidence="2" type="ORF">HDF15_003675</name>
</gene>
<dbReference type="PANTHER" id="PTHR31088">
    <property type="entry name" value="MEMBRANE-ASSOCIATED PROTEIN VIPP1, CHLOROPLASTIC"/>
    <property type="match status" value="1"/>
</dbReference>
<organism evidence="2 3">
    <name type="scientific">Granulicella mallensis</name>
    <dbReference type="NCBI Taxonomy" id="940614"/>
    <lineage>
        <taxon>Bacteria</taxon>
        <taxon>Pseudomonadati</taxon>
        <taxon>Acidobacteriota</taxon>
        <taxon>Terriglobia</taxon>
        <taxon>Terriglobales</taxon>
        <taxon>Acidobacteriaceae</taxon>
        <taxon>Granulicella</taxon>
    </lineage>
</organism>
<dbReference type="EMBL" id="JACHIO010000015">
    <property type="protein sequence ID" value="MBB5065312.1"/>
    <property type="molecule type" value="Genomic_DNA"/>
</dbReference>
<dbReference type="RefSeq" id="WP_184257889.1">
    <property type="nucleotide sequence ID" value="NZ_JACHIO010000015.1"/>
</dbReference>
<dbReference type="PANTHER" id="PTHR31088:SF6">
    <property type="entry name" value="PHAGE SHOCK PROTEIN A"/>
    <property type="match status" value="1"/>
</dbReference>
<evidence type="ECO:0000256" key="1">
    <source>
        <dbReference type="ARBA" id="ARBA00043985"/>
    </source>
</evidence>
<dbReference type="AlphaFoldDB" id="A0A7W8EAZ8"/>
<comment type="similarity">
    <text evidence="1">Belongs to the PspA/Vipp/IM30 family.</text>
</comment>
<evidence type="ECO:0000313" key="3">
    <source>
        <dbReference type="Proteomes" id="UP000584867"/>
    </source>
</evidence>
<name>A0A7W8EAZ8_9BACT</name>
<accession>A0A7W8EAZ8</accession>
<evidence type="ECO:0000313" key="2">
    <source>
        <dbReference type="EMBL" id="MBB5065312.1"/>
    </source>
</evidence>
<dbReference type="Proteomes" id="UP000584867">
    <property type="component" value="Unassembled WGS sequence"/>
</dbReference>
<proteinExistence type="inferred from homology"/>
<sequence length="231" mass="25927">MALSLMERVATLLRANVNDLIDRAEDPEKMLKQLALDMENQLLQLKTQVAIAIADKHLLEKKSKEQSQTAVDWRSKAELAVTKGKDDLARAALDRALTHEKMSGDLLHQVEEQTEEVEGMRMTYNKLQGKLKETQAHCVLLIAQHRRAQMAGKAITAREAAEQVAVSLGRGPALDRVKARIQSAEAHNYAGKQMLEDDTLEDDFAKLERDEKVERLLGELKEKQAHMLEAG</sequence>